<gene>
    <name evidence="1" type="ORF">Tci_013780</name>
</gene>
<protein>
    <submittedName>
        <fullName evidence="1">Uncharacterized protein</fullName>
    </submittedName>
</protein>
<reference evidence="1" key="1">
    <citation type="journal article" date="2019" name="Sci. Rep.">
        <title>Draft genome of Tanacetum cinerariifolium, the natural source of mosquito coil.</title>
        <authorList>
            <person name="Yamashiro T."/>
            <person name="Shiraishi A."/>
            <person name="Satake H."/>
            <person name="Nakayama K."/>
        </authorList>
    </citation>
    <scope>NUCLEOTIDE SEQUENCE</scope>
</reference>
<organism evidence="1">
    <name type="scientific">Tanacetum cinerariifolium</name>
    <name type="common">Dalmatian daisy</name>
    <name type="synonym">Chrysanthemum cinerariifolium</name>
    <dbReference type="NCBI Taxonomy" id="118510"/>
    <lineage>
        <taxon>Eukaryota</taxon>
        <taxon>Viridiplantae</taxon>
        <taxon>Streptophyta</taxon>
        <taxon>Embryophyta</taxon>
        <taxon>Tracheophyta</taxon>
        <taxon>Spermatophyta</taxon>
        <taxon>Magnoliopsida</taxon>
        <taxon>eudicotyledons</taxon>
        <taxon>Gunneridae</taxon>
        <taxon>Pentapetalae</taxon>
        <taxon>asterids</taxon>
        <taxon>campanulids</taxon>
        <taxon>Asterales</taxon>
        <taxon>Asteraceae</taxon>
        <taxon>Asteroideae</taxon>
        <taxon>Anthemideae</taxon>
        <taxon>Anthemidinae</taxon>
        <taxon>Tanacetum</taxon>
    </lineage>
</organism>
<evidence type="ECO:0000313" key="1">
    <source>
        <dbReference type="EMBL" id="GEU41802.1"/>
    </source>
</evidence>
<name>A0A6L2JZ15_TANCI</name>
<accession>A0A6L2JZ15</accession>
<dbReference type="AlphaFoldDB" id="A0A6L2JZ15"/>
<dbReference type="EMBL" id="BKCJ010001485">
    <property type="protein sequence ID" value="GEU41802.1"/>
    <property type="molecule type" value="Genomic_DNA"/>
</dbReference>
<sequence>MANTQRIIWIRRIDLVSFVVFSEVQAQIRRIFVDGYGEALRFLVNQEIMEDALRVEDYRRMSCQLKESIRRKCGYIGALKAGLRNVVSNERLRFLERMHLKDMEKCTHFLLMKKETEMKIGEKIAFVELLGDNVVVLGAYECVSIAFVVVEWLGSCTYGGDMICLLSSSMLKTSVTPLEDGVVQVIMVDKDRSLVLLNQEINEDVARVREYRDMACGLNIAIRRRKEYVKELKALGDSEDAFETMMFMKRMEFDDKEKCTRSLSTMKETEVKICEKASMAGDSVSSVEQASYENEVAVSSVERGARESGNEDMNGLLSFLVDQEIMEDRGSMAGDSVSSVEQASYENEVAVSSVERGARESGNEDMNGLLSFLVDQEIMEDRARRYGERHTFTFNVEGDRDEDEGKRELTLPPDLLQKLNECGDVTAGVLVTVDDESVVGRNGTDKHICVPIAS</sequence>
<comment type="caution">
    <text evidence="1">The sequence shown here is derived from an EMBL/GenBank/DDBJ whole genome shotgun (WGS) entry which is preliminary data.</text>
</comment>
<proteinExistence type="predicted"/>